<evidence type="ECO:0000313" key="1">
    <source>
        <dbReference type="EMBL" id="QSQ12294.1"/>
    </source>
</evidence>
<reference evidence="1 2" key="1">
    <citation type="submission" date="2021-02" db="EMBL/GenBank/DDBJ databases">
        <title>De Novo genome assembly of isolated myxobacteria.</title>
        <authorList>
            <person name="Stevens D.C."/>
        </authorList>
    </citation>
    <scope>NUCLEOTIDE SEQUENCE [LARGE SCALE GENOMIC DNA]</scope>
    <source>
        <strain evidence="1 2">SCHIC003</strain>
    </source>
</reference>
<dbReference type="Proteomes" id="UP000663090">
    <property type="component" value="Chromosome"/>
</dbReference>
<gene>
    <name evidence="1" type="ORF">JY572_28550</name>
</gene>
<evidence type="ECO:0000313" key="2">
    <source>
        <dbReference type="Proteomes" id="UP000663090"/>
    </source>
</evidence>
<sequence>MSKASAAAAPAKTGTDLASLEQVVTLPRRPVSVQWRKAIRGTVGLGPTDWEVLAVLEYSEEDTKALLATLTPTELAPPSLNDGGWLPEATRKSLEQARAYDASAFYRPPLQNGTVLHVPGTRTFVLSLFTL</sequence>
<proteinExistence type="predicted"/>
<name>A0ABX7N1I7_9BACT</name>
<dbReference type="RefSeq" id="WP_206714024.1">
    <property type="nucleotide sequence ID" value="NZ_CP071091.1"/>
</dbReference>
<protein>
    <submittedName>
        <fullName evidence="1">Uncharacterized protein</fullName>
    </submittedName>
</protein>
<organism evidence="1 2">
    <name type="scientific">Myxococcus landrumensis</name>
    <dbReference type="NCBI Taxonomy" id="2813577"/>
    <lineage>
        <taxon>Bacteria</taxon>
        <taxon>Pseudomonadati</taxon>
        <taxon>Myxococcota</taxon>
        <taxon>Myxococcia</taxon>
        <taxon>Myxococcales</taxon>
        <taxon>Cystobacterineae</taxon>
        <taxon>Myxococcaceae</taxon>
        <taxon>Myxococcus</taxon>
    </lineage>
</organism>
<keyword evidence="2" id="KW-1185">Reference proteome</keyword>
<dbReference type="EMBL" id="CP071091">
    <property type="protein sequence ID" value="QSQ12294.1"/>
    <property type="molecule type" value="Genomic_DNA"/>
</dbReference>
<accession>A0ABX7N1I7</accession>